<dbReference type="NCBIfam" id="TIGR00229">
    <property type="entry name" value="sensory_box"/>
    <property type="match status" value="1"/>
</dbReference>
<evidence type="ECO:0000256" key="2">
    <source>
        <dbReference type="ARBA" id="ARBA00022643"/>
    </source>
</evidence>
<dbReference type="Gene3D" id="3.30.450.20">
    <property type="entry name" value="PAS domain"/>
    <property type="match status" value="1"/>
</dbReference>
<evidence type="ECO:0000259" key="5">
    <source>
        <dbReference type="PROSITE" id="PS50113"/>
    </source>
</evidence>
<dbReference type="SUPFAM" id="SSF55785">
    <property type="entry name" value="PYP-like sensor domain (PAS domain)"/>
    <property type="match status" value="1"/>
</dbReference>
<dbReference type="PROSITE" id="PS50113">
    <property type="entry name" value="PAC"/>
    <property type="match status" value="1"/>
</dbReference>
<dbReference type="Pfam" id="PF13188">
    <property type="entry name" value="PAS_8"/>
    <property type="match status" value="1"/>
</dbReference>
<dbReference type="Proteomes" id="UP001500449">
    <property type="component" value="Unassembled WGS sequence"/>
</dbReference>
<dbReference type="Gene3D" id="3.30.450.40">
    <property type="match status" value="1"/>
</dbReference>
<comment type="caution">
    <text evidence="6">The sequence shown here is derived from an EMBL/GenBank/DDBJ whole genome shotgun (WGS) entry which is preliminary data.</text>
</comment>
<dbReference type="InterPro" id="IPR000700">
    <property type="entry name" value="PAS-assoc_C"/>
</dbReference>
<dbReference type="EMBL" id="BAAAQK010000005">
    <property type="protein sequence ID" value="GAA1846429.1"/>
    <property type="molecule type" value="Genomic_DNA"/>
</dbReference>
<dbReference type="CDD" id="cd00130">
    <property type="entry name" value="PAS"/>
    <property type="match status" value="1"/>
</dbReference>
<feature type="domain" description="PAS" evidence="4">
    <location>
        <begin position="20"/>
        <end position="57"/>
    </location>
</feature>
<dbReference type="PANTHER" id="PTHR47429:SF2">
    <property type="entry name" value="PROTEIN TWIN LOV 1"/>
    <property type="match status" value="1"/>
</dbReference>
<evidence type="ECO:0000256" key="1">
    <source>
        <dbReference type="ARBA" id="ARBA00022630"/>
    </source>
</evidence>
<dbReference type="SUPFAM" id="SSF55781">
    <property type="entry name" value="GAF domain-like"/>
    <property type="match status" value="1"/>
</dbReference>
<keyword evidence="1" id="KW-0285">Flavoprotein</keyword>
<evidence type="ECO:0000313" key="7">
    <source>
        <dbReference type="Proteomes" id="UP001500449"/>
    </source>
</evidence>
<evidence type="ECO:0000313" key="6">
    <source>
        <dbReference type="EMBL" id="GAA1846429.1"/>
    </source>
</evidence>
<organism evidence="6 7">
    <name type="scientific">Pseudonocardia ailaonensis</name>
    <dbReference type="NCBI Taxonomy" id="367279"/>
    <lineage>
        <taxon>Bacteria</taxon>
        <taxon>Bacillati</taxon>
        <taxon>Actinomycetota</taxon>
        <taxon>Actinomycetes</taxon>
        <taxon>Pseudonocardiales</taxon>
        <taxon>Pseudonocardiaceae</taxon>
        <taxon>Pseudonocardia</taxon>
    </lineage>
</organism>
<evidence type="ECO:0000256" key="3">
    <source>
        <dbReference type="ARBA" id="ARBA00022991"/>
    </source>
</evidence>
<dbReference type="InterPro" id="IPR035965">
    <property type="entry name" value="PAS-like_dom_sf"/>
</dbReference>
<proteinExistence type="predicted"/>
<evidence type="ECO:0000259" key="4">
    <source>
        <dbReference type="PROSITE" id="PS50112"/>
    </source>
</evidence>
<feature type="domain" description="PAC" evidence="5">
    <location>
        <begin position="246"/>
        <end position="299"/>
    </location>
</feature>
<dbReference type="Pfam" id="PF01590">
    <property type="entry name" value="GAF"/>
    <property type="match status" value="1"/>
</dbReference>
<dbReference type="InterPro" id="IPR000014">
    <property type="entry name" value="PAS"/>
</dbReference>
<accession>A0ABN2N0M3</accession>
<name>A0ABN2N0M3_9PSEU</name>
<keyword evidence="3" id="KW-0157">Chromophore</keyword>
<dbReference type="InterPro" id="IPR029016">
    <property type="entry name" value="GAF-like_dom_sf"/>
</dbReference>
<gene>
    <name evidence="6" type="ORF">GCM10009836_27500</name>
</gene>
<dbReference type="PANTHER" id="PTHR47429">
    <property type="entry name" value="PROTEIN TWIN LOV 1"/>
    <property type="match status" value="1"/>
</dbReference>
<reference evidence="6 7" key="1">
    <citation type="journal article" date="2019" name="Int. J. Syst. Evol. Microbiol.">
        <title>The Global Catalogue of Microorganisms (GCM) 10K type strain sequencing project: providing services to taxonomists for standard genome sequencing and annotation.</title>
        <authorList>
            <consortium name="The Broad Institute Genomics Platform"/>
            <consortium name="The Broad Institute Genome Sequencing Center for Infectious Disease"/>
            <person name="Wu L."/>
            <person name="Ma J."/>
        </authorList>
    </citation>
    <scope>NUCLEOTIDE SEQUENCE [LARGE SCALE GENOMIC DNA]</scope>
    <source>
        <strain evidence="6 7">JCM 16009</strain>
    </source>
</reference>
<evidence type="ECO:0008006" key="8">
    <source>
        <dbReference type="Google" id="ProtNLM"/>
    </source>
</evidence>
<dbReference type="InterPro" id="IPR001610">
    <property type="entry name" value="PAC"/>
</dbReference>
<dbReference type="SMART" id="SM00065">
    <property type="entry name" value="GAF"/>
    <property type="match status" value="1"/>
</dbReference>
<feature type="domain" description="PAS" evidence="4">
    <location>
        <begin position="195"/>
        <end position="244"/>
    </location>
</feature>
<protein>
    <recommendedName>
        <fullName evidence="8">PAS domain S-box-containing protein</fullName>
    </recommendedName>
</protein>
<sequence>MDTTVPTEASLPADLAGPLTPDELPQVLYDAPAAVLVIDLEARRVVYANAAAVELTGDRVRLPVDVDDWGDAAGLTDLGGKRMSETSSPLSLVAAGIPVAGEPVAVRDAARRGSSATDEQREASEGRLLWVTGFGLGPSGPAVPAPDELNSRALVVFLQLSGTEHGDRRRLEVLRDRAVVATDMSFTITDPRRPDSPLIWVNPSFTRLTGYSPEDAIGHNCRFLQGPNTDRAAVGRIAEALRTQEPITEVLLNYRKDGTAFWNQVSISPVVDGAGDLVNFVGVQNDVTERVLVEQERRAALADAEEARLQLRLLAEATNRMTEALTVDDACRGLARLVVPQLADVCAVDLLDRPGSSAPRRVAVAARDSADEQRLRQLSDLRDHRIGHGGGMGDDTGEVLGSGEPVLISELPERGTERHPEDEEAAAAYDRLRLRSAIVVPLRARGRVLGTLTLLTQHPYGRRYGQRDLHLATDLAGRAGLTVDNARLYEREHAAAATLQHSLLPAVPRIEGLQLAARYRAARTATRSAGTGTTCCRCRTARSGSRWGTSWATTSPRRRRWGSCAACSVPTRGTVARPAPCSTAATSWSRAWRWPRWPPRCTPVSSRPPATGTGCSTTPTRAIRRPCCSPGRARCGGWTPTARP</sequence>
<keyword evidence="7" id="KW-1185">Reference proteome</keyword>
<dbReference type="SMART" id="SM00086">
    <property type="entry name" value="PAC"/>
    <property type="match status" value="1"/>
</dbReference>
<keyword evidence="2" id="KW-0288">FMN</keyword>
<dbReference type="Pfam" id="PF13426">
    <property type="entry name" value="PAS_9"/>
    <property type="match status" value="1"/>
</dbReference>
<dbReference type="InterPro" id="IPR003018">
    <property type="entry name" value="GAF"/>
</dbReference>
<dbReference type="PROSITE" id="PS50112">
    <property type="entry name" value="PAS"/>
    <property type="match status" value="2"/>
</dbReference>